<gene>
    <name evidence="1" type="ORF">M989_00197</name>
</gene>
<protein>
    <submittedName>
        <fullName evidence="1">Uncharacterized protein</fullName>
    </submittedName>
</protein>
<dbReference type="InterPro" id="IPR009241">
    <property type="entry name" value="HigB-like"/>
</dbReference>
<dbReference type="PATRIC" id="fig|1354264.4.peg.205"/>
<dbReference type="AlphaFoldDB" id="A0A1B7K897"/>
<evidence type="ECO:0000313" key="2">
    <source>
        <dbReference type="Proteomes" id="UP000078386"/>
    </source>
</evidence>
<keyword evidence="2" id="KW-1185">Reference proteome</keyword>
<dbReference type="Pfam" id="PF05973">
    <property type="entry name" value="Gp49"/>
    <property type="match status" value="1"/>
</dbReference>
<organism evidence="1 2">
    <name type="scientific">Kluyvera georgiana ATCC 51603</name>
    <dbReference type="NCBI Taxonomy" id="1354264"/>
    <lineage>
        <taxon>Bacteria</taxon>
        <taxon>Pseudomonadati</taxon>
        <taxon>Pseudomonadota</taxon>
        <taxon>Gammaproteobacteria</taxon>
        <taxon>Enterobacterales</taxon>
        <taxon>Enterobacteriaceae</taxon>
        <taxon>Kluyvera</taxon>
    </lineage>
</organism>
<name>A0A1B7K897_9ENTR</name>
<dbReference type="Proteomes" id="UP000078386">
    <property type="component" value="Unassembled WGS sequence"/>
</dbReference>
<dbReference type="RefSeq" id="WP_064540796.1">
    <property type="nucleotide sequence ID" value="NZ_LXEU01000003.1"/>
</dbReference>
<reference evidence="1 2" key="1">
    <citation type="submission" date="2016-04" db="EMBL/GenBank/DDBJ databases">
        <title>ATOL: Assembling a taxonomically balanced genome-scale reconstruction of the evolutionary history of the Enterobacteriaceae.</title>
        <authorList>
            <person name="Plunkett G.III."/>
            <person name="Neeno-Eckwall E.C."/>
            <person name="Glasner J.D."/>
            <person name="Perna N.T."/>
        </authorList>
    </citation>
    <scope>NUCLEOTIDE SEQUENCE [LARGE SCALE GENOMIC DNA]</scope>
    <source>
        <strain evidence="1 2">ATCC 51603</strain>
    </source>
</reference>
<proteinExistence type="predicted"/>
<sequence length="113" mass="12921">MWEVETTDVFDSWFAEQTEALKEDMLAAMVILSEYGPQLGRPFADSVNNSAFSNMKELRVQHQGSPFRAFFAFDPSRCGIVLCAGGKTGLNEKRFYKEMIKLADSEYRKHLNK</sequence>
<evidence type="ECO:0000313" key="1">
    <source>
        <dbReference type="EMBL" id="OAT56360.1"/>
    </source>
</evidence>
<comment type="caution">
    <text evidence="1">The sequence shown here is derived from an EMBL/GenBank/DDBJ whole genome shotgun (WGS) entry which is preliminary data.</text>
</comment>
<dbReference type="EMBL" id="LXEU01000003">
    <property type="protein sequence ID" value="OAT56360.1"/>
    <property type="molecule type" value="Genomic_DNA"/>
</dbReference>
<accession>A0A1B7K897</accession>